<accession>A0A8J3J056</accession>
<evidence type="ECO:0000259" key="2">
    <source>
        <dbReference type="Pfam" id="PF09851"/>
    </source>
</evidence>
<sequence>MMMWGYGYGWSMLWMVFWNLLWLVLLGILIWGIIRWLGGHMFRWAGHDLGSTPRSALDTLQERYARGEIDEATFERMRERLMASEERFPRSS</sequence>
<dbReference type="InterPro" id="IPR018649">
    <property type="entry name" value="SHOCT"/>
</dbReference>
<dbReference type="Proteomes" id="UP000597444">
    <property type="component" value="Unassembled WGS sequence"/>
</dbReference>
<protein>
    <recommendedName>
        <fullName evidence="2">SHOCT domain-containing protein</fullName>
    </recommendedName>
</protein>
<dbReference type="AlphaFoldDB" id="A0A8J3J056"/>
<proteinExistence type="predicted"/>
<keyword evidence="4" id="KW-1185">Reference proteome</keyword>
<evidence type="ECO:0000313" key="4">
    <source>
        <dbReference type="Proteomes" id="UP000597444"/>
    </source>
</evidence>
<feature type="domain" description="SHOCT" evidence="2">
    <location>
        <begin position="56"/>
        <end position="82"/>
    </location>
</feature>
<organism evidence="3 4">
    <name type="scientific">Reticulibacter mediterranei</name>
    <dbReference type="NCBI Taxonomy" id="2778369"/>
    <lineage>
        <taxon>Bacteria</taxon>
        <taxon>Bacillati</taxon>
        <taxon>Chloroflexota</taxon>
        <taxon>Ktedonobacteria</taxon>
        <taxon>Ktedonobacterales</taxon>
        <taxon>Reticulibacteraceae</taxon>
        <taxon>Reticulibacter</taxon>
    </lineage>
</organism>
<name>A0A8J3J056_9CHLR</name>
<feature type="transmembrane region" description="Helical" evidence="1">
    <location>
        <begin position="12"/>
        <end position="34"/>
    </location>
</feature>
<dbReference type="Pfam" id="PF09851">
    <property type="entry name" value="SHOCT"/>
    <property type="match status" value="1"/>
</dbReference>
<gene>
    <name evidence="3" type="ORF">KSF_112270</name>
</gene>
<keyword evidence="1" id="KW-1133">Transmembrane helix</keyword>
<reference evidence="3" key="1">
    <citation type="submission" date="2020-10" db="EMBL/GenBank/DDBJ databases">
        <title>Taxonomic study of unclassified bacteria belonging to the class Ktedonobacteria.</title>
        <authorList>
            <person name="Yabe S."/>
            <person name="Wang C.M."/>
            <person name="Zheng Y."/>
            <person name="Sakai Y."/>
            <person name="Cavaletti L."/>
            <person name="Monciardini P."/>
            <person name="Donadio S."/>
        </authorList>
    </citation>
    <scope>NUCLEOTIDE SEQUENCE</scope>
    <source>
        <strain evidence="3">ID150040</strain>
    </source>
</reference>
<dbReference type="RefSeq" id="WP_220211735.1">
    <property type="nucleotide sequence ID" value="NZ_BNJK01000004.1"/>
</dbReference>
<dbReference type="EMBL" id="BNJK01000004">
    <property type="protein sequence ID" value="GHP01180.1"/>
    <property type="molecule type" value="Genomic_DNA"/>
</dbReference>
<evidence type="ECO:0000256" key="1">
    <source>
        <dbReference type="SAM" id="Phobius"/>
    </source>
</evidence>
<keyword evidence="1" id="KW-0812">Transmembrane</keyword>
<evidence type="ECO:0000313" key="3">
    <source>
        <dbReference type="EMBL" id="GHP01180.1"/>
    </source>
</evidence>
<keyword evidence="1" id="KW-0472">Membrane</keyword>
<comment type="caution">
    <text evidence="3">The sequence shown here is derived from an EMBL/GenBank/DDBJ whole genome shotgun (WGS) entry which is preliminary data.</text>
</comment>